<dbReference type="OrthoDB" id="414011at2759"/>
<keyword evidence="2" id="KW-1185">Reference proteome</keyword>
<dbReference type="AlphaFoldDB" id="A0A812R221"/>
<dbReference type="EMBL" id="CAJNJA010018115">
    <property type="protein sequence ID" value="CAE7415651.1"/>
    <property type="molecule type" value="Genomic_DNA"/>
</dbReference>
<evidence type="ECO:0000313" key="1">
    <source>
        <dbReference type="EMBL" id="CAE7415651.1"/>
    </source>
</evidence>
<feature type="non-terminal residue" evidence="1">
    <location>
        <position position="1"/>
    </location>
</feature>
<gene>
    <name evidence="1" type="ORF">SNEC2469_LOCUS11418</name>
</gene>
<name>A0A812R221_9DINO</name>
<sequence>EILGRRVHVERETFALRVFAPLAERAATAETVQALASLCTKQTIELPADCDWNIIKELQTSEKVTMKVEGNRVELIGIVAAVEQATKDLKKRLGSVAAETTEE</sequence>
<evidence type="ECO:0000313" key="2">
    <source>
        <dbReference type="Proteomes" id="UP000601435"/>
    </source>
</evidence>
<comment type="caution">
    <text evidence="1">The sequence shown here is derived from an EMBL/GenBank/DDBJ whole genome shotgun (WGS) entry which is preliminary data.</text>
</comment>
<reference evidence="1" key="1">
    <citation type="submission" date="2021-02" db="EMBL/GenBank/DDBJ databases">
        <authorList>
            <person name="Dougan E. K."/>
            <person name="Rhodes N."/>
            <person name="Thang M."/>
            <person name="Chan C."/>
        </authorList>
    </citation>
    <scope>NUCLEOTIDE SEQUENCE</scope>
</reference>
<feature type="non-terminal residue" evidence="1">
    <location>
        <position position="103"/>
    </location>
</feature>
<protein>
    <submittedName>
        <fullName evidence="1">Uncharacterized protein</fullName>
    </submittedName>
</protein>
<organism evidence="1 2">
    <name type="scientific">Symbiodinium necroappetens</name>
    <dbReference type="NCBI Taxonomy" id="1628268"/>
    <lineage>
        <taxon>Eukaryota</taxon>
        <taxon>Sar</taxon>
        <taxon>Alveolata</taxon>
        <taxon>Dinophyceae</taxon>
        <taxon>Suessiales</taxon>
        <taxon>Symbiodiniaceae</taxon>
        <taxon>Symbiodinium</taxon>
    </lineage>
</organism>
<proteinExistence type="predicted"/>
<dbReference type="Proteomes" id="UP000601435">
    <property type="component" value="Unassembled WGS sequence"/>
</dbReference>
<accession>A0A812R221</accession>